<dbReference type="Gene3D" id="2.30.30.790">
    <property type="match status" value="1"/>
</dbReference>
<dbReference type="AlphaFoldDB" id="A0A1F7IHJ9"/>
<dbReference type="EMBL" id="MGAF01000004">
    <property type="protein sequence ID" value="OGK42828.1"/>
    <property type="molecule type" value="Genomic_DNA"/>
</dbReference>
<organism evidence="5 6">
    <name type="scientific">Candidatus Roizmanbacteria bacterium RIFCSPLOWO2_01_FULL_35_13</name>
    <dbReference type="NCBI Taxonomy" id="1802055"/>
    <lineage>
        <taxon>Bacteria</taxon>
        <taxon>Candidatus Roizmaniibacteriota</taxon>
    </lineage>
</organism>
<accession>A0A1F7IHJ9</accession>
<dbReference type="InterPro" id="IPR008991">
    <property type="entry name" value="Translation_prot_SH3-like_sf"/>
</dbReference>
<evidence type="ECO:0000256" key="1">
    <source>
        <dbReference type="ARBA" id="ARBA00005781"/>
    </source>
</evidence>
<comment type="caution">
    <text evidence="5">The sequence shown here is derived from an EMBL/GenBank/DDBJ whole genome shotgun (WGS) entry which is preliminary data.</text>
</comment>
<dbReference type="InterPro" id="IPR038657">
    <property type="entry name" value="Ribosomal_bL19_sf"/>
</dbReference>
<evidence type="ECO:0000256" key="2">
    <source>
        <dbReference type="ARBA" id="ARBA00022980"/>
    </source>
</evidence>
<gene>
    <name evidence="5" type="ORF">A3A74_01315</name>
</gene>
<protein>
    <recommendedName>
        <fullName evidence="4">50S ribosomal protein L19</fullName>
    </recommendedName>
</protein>
<dbReference type="GO" id="GO:0022625">
    <property type="term" value="C:cytosolic large ribosomal subunit"/>
    <property type="evidence" value="ECO:0007669"/>
    <property type="project" value="TreeGrafter"/>
</dbReference>
<dbReference type="Proteomes" id="UP000179270">
    <property type="component" value="Unassembled WGS sequence"/>
</dbReference>
<keyword evidence="2" id="KW-0689">Ribosomal protein</keyword>
<proteinExistence type="inferred from homology"/>
<name>A0A1F7IHJ9_9BACT</name>
<dbReference type="PRINTS" id="PR00061">
    <property type="entry name" value="RIBOSOMALL19"/>
</dbReference>
<evidence type="ECO:0000313" key="6">
    <source>
        <dbReference type="Proteomes" id="UP000179270"/>
    </source>
</evidence>
<dbReference type="Pfam" id="PF01245">
    <property type="entry name" value="Ribosomal_L19"/>
    <property type="match status" value="1"/>
</dbReference>
<dbReference type="InterPro" id="IPR001857">
    <property type="entry name" value="Ribosomal_bL19"/>
</dbReference>
<comment type="function">
    <text evidence="4">This protein is located at the 30S-50S ribosomal subunit interface and may play a role in the structure and function of the aminoacyl-tRNA binding site.</text>
</comment>
<dbReference type="PANTHER" id="PTHR15680:SF9">
    <property type="entry name" value="LARGE RIBOSOMAL SUBUNIT PROTEIN BL19M"/>
    <property type="match status" value="1"/>
</dbReference>
<dbReference type="SUPFAM" id="SSF50104">
    <property type="entry name" value="Translation proteins SH3-like domain"/>
    <property type="match status" value="1"/>
</dbReference>
<evidence type="ECO:0000256" key="4">
    <source>
        <dbReference type="RuleBase" id="RU000559"/>
    </source>
</evidence>
<dbReference type="STRING" id="1802055.A3A74_01315"/>
<evidence type="ECO:0000313" key="5">
    <source>
        <dbReference type="EMBL" id="OGK42828.1"/>
    </source>
</evidence>
<dbReference type="GO" id="GO:0003735">
    <property type="term" value="F:structural constituent of ribosome"/>
    <property type="evidence" value="ECO:0007669"/>
    <property type="project" value="InterPro"/>
</dbReference>
<evidence type="ECO:0000256" key="3">
    <source>
        <dbReference type="ARBA" id="ARBA00023274"/>
    </source>
</evidence>
<dbReference type="PANTHER" id="PTHR15680">
    <property type="entry name" value="RIBOSOMAL PROTEIN L19"/>
    <property type="match status" value="1"/>
</dbReference>
<comment type="similarity">
    <text evidence="1 4">Belongs to the bacterial ribosomal protein bL19 family.</text>
</comment>
<keyword evidence="3 4" id="KW-0687">Ribonucleoprotein</keyword>
<reference evidence="5 6" key="1">
    <citation type="journal article" date="2016" name="Nat. Commun.">
        <title>Thousands of microbial genomes shed light on interconnected biogeochemical processes in an aquifer system.</title>
        <authorList>
            <person name="Anantharaman K."/>
            <person name="Brown C.T."/>
            <person name="Hug L.A."/>
            <person name="Sharon I."/>
            <person name="Castelle C.J."/>
            <person name="Probst A.J."/>
            <person name="Thomas B.C."/>
            <person name="Singh A."/>
            <person name="Wilkins M.J."/>
            <person name="Karaoz U."/>
            <person name="Brodie E.L."/>
            <person name="Williams K.H."/>
            <person name="Hubbard S.S."/>
            <person name="Banfield J.F."/>
        </authorList>
    </citation>
    <scope>NUCLEOTIDE SEQUENCE [LARGE SCALE GENOMIC DNA]</scope>
</reference>
<dbReference type="GO" id="GO:0006412">
    <property type="term" value="P:translation"/>
    <property type="evidence" value="ECO:0007669"/>
    <property type="project" value="InterPro"/>
</dbReference>
<sequence>MLIKTFVKSIYPRHPNKIRISITFMANSLSYKDKTFTVGSTLGITYKFKEGEKERKQIFKGILIKVKGNSPQTRMFTVRKISRSGIGVERIIPLISPFLDNISLVKKAAQQKAKLYYIRNLHEKQVKAKIK</sequence>